<dbReference type="AlphaFoldDB" id="A0A0A1UID5"/>
<evidence type="ECO:0000313" key="3">
    <source>
        <dbReference type="Proteomes" id="UP000030108"/>
    </source>
</evidence>
<feature type="region of interest" description="Disordered" evidence="1">
    <location>
        <begin position="289"/>
        <end position="325"/>
    </location>
</feature>
<reference evidence="3" key="1">
    <citation type="journal article" date="2014" name="Genome Announc.">
        <title>Draft genome sequence of the plant-pathogenic soil fungus Rhizoctonia solani anastomosis group 3 strain Rhs1AP.</title>
        <authorList>
            <person name="Cubeta M.A."/>
            <person name="Thomas E."/>
            <person name="Dean R.A."/>
            <person name="Jabaji S."/>
            <person name="Neate S.M."/>
            <person name="Tavantzis S."/>
            <person name="Toda T."/>
            <person name="Vilgalys R."/>
            <person name="Bharathan N."/>
            <person name="Fedorova-Abrams N."/>
            <person name="Pakala S.B."/>
            <person name="Pakala S.M."/>
            <person name="Zafar N."/>
            <person name="Joardar V."/>
            <person name="Losada L."/>
            <person name="Nierman W.C."/>
        </authorList>
    </citation>
    <scope>NUCLEOTIDE SEQUENCE [LARGE SCALE GENOMIC DNA]</scope>
    <source>
        <strain evidence="3">AG-3</strain>
    </source>
</reference>
<name>A0A0A1UID5_9AGAM</name>
<accession>A0A0A1UID5</accession>
<feature type="region of interest" description="Disordered" evidence="1">
    <location>
        <begin position="241"/>
        <end position="271"/>
    </location>
</feature>
<proteinExistence type="predicted"/>
<sequence>MTPTQQDMEYYKGRVVLICSKEAPGALPGKWTLISFLRGFGIIHDLRMFYVRDGVGCAGSPNTAIVIAKSRNPIPQVLDSSKNESKQCFWQIYSVTTHALLWSKGVPDAISRHFSEMVENLVRLRSNVQSSGFDDASPPLTHQPSIMQGPSALAEVRPGSENIEPPAKRLKVECPSVASSSSNADSSVANIVTSDHHEPGPSRTSSDTSASPEWAIRQIAQLEAELHTMRAERDMAISEQDVARTAHQAEQSARRQAMTEKSAAEAALSRGQVEQSRLRAELETALAQKASVGERTTNGVIPKPARSPNESERSAERIRGLEQELEETEDRAHKLHLRILHMEEQQKPDTIKLDNAKAKIKRLKSELNSTQEQLDSAQKLLESKGHKYRQRYKSTKEKLRACEARLNDEQMLMERLKDTLTPEAYQSLGHMHKTLGAFLSTMELPAEGEGGIATLEELD</sequence>
<comment type="caution">
    <text evidence="2">The sequence shown here is derived from an EMBL/GenBank/DDBJ whole genome shotgun (WGS) entry which is preliminary data.</text>
</comment>
<feature type="compositionally biased region" description="Basic and acidic residues" evidence="1">
    <location>
        <begin position="309"/>
        <end position="322"/>
    </location>
</feature>
<dbReference type="EMBL" id="JATN01000321">
    <property type="protein sequence ID" value="EUC58814.1"/>
    <property type="molecule type" value="Genomic_DNA"/>
</dbReference>
<feature type="region of interest" description="Disordered" evidence="1">
    <location>
        <begin position="172"/>
        <end position="213"/>
    </location>
</feature>
<feature type="compositionally biased region" description="Polar residues" evidence="1">
    <location>
        <begin position="202"/>
        <end position="211"/>
    </location>
</feature>
<dbReference type="OrthoDB" id="3248006at2759"/>
<feature type="compositionally biased region" description="Low complexity" evidence="1">
    <location>
        <begin position="176"/>
        <end position="190"/>
    </location>
</feature>
<protein>
    <submittedName>
        <fullName evidence="2">Uncharacterized protein</fullName>
    </submittedName>
</protein>
<evidence type="ECO:0000313" key="2">
    <source>
        <dbReference type="EMBL" id="EUC58814.1"/>
    </source>
</evidence>
<evidence type="ECO:0000256" key="1">
    <source>
        <dbReference type="SAM" id="MobiDB-lite"/>
    </source>
</evidence>
<gene>
    <name evidence="2" type="ORF">RSOL_280290</name>
</gene>
<dbReference type="Proteomes" id="UP000030108">
    <property type="component" value="Unassembled WGS sequence"/>
</dbReference>
<organism evidence="2 3">
    <name type="scientific">Rhizoctonia solani AG-3 Rhs1AP</name>
    <dbReference type="NCBI Taxonomy" id="1086054"/>
    <lineage>
        <taxon>Eukaryota</taxon>
        <taxon>Fungi</taxon>
        <taxon>Dikarya</taxon>
        <taxon>Basidiomycota</taxon>
        <taxon>Agaricomycotina</taxon>
        <taxon>Agaricomycetes</taxon>
        <taxon>Cantharellales</taxon>
        <taxon>Ceratobasidiaceae</taxon>
        <taxon>Rhizoctonia</taxon>
    </lineage>
</organism>